<dbReference type="AlphaFoldDB" id="A0A7I8D4M0"/>
<accession>A0A7I8D4M0</accession>
<dbReference type="PANTHER" id="PTHR30576:SF10">
    <property type="entry name" value="SLL5057 PROTEIN"/>
    <property type="match status" value="1"/>
</dbReference>
<evidence type="ECO:0000259" key="2">
    <source>
        <dbReference type="Pfam" id="PF02397"/>
    </source>
</evidence>
<name>A0A7I8D4M0_9FIRM</name>
<evidence type="ECO:0000313" key="4">
    <source>
        <dbReference type="Proteomes" id="UP000593890"/>
    </source>
</evidence>
<reference evidence="4" key="1">
    <citation type="submission" date="2020-07" db="EMBL/GenBank/DDBJ databases">
        <title>Complete genome sequencing of Clostridia bacterium strain 12CBH8.</title>
        <authorList>
            <person name="Sakamoto M."/>
            <person name="Murakami T."/>
            <person name="Mori H."/>
        </authorList>
    </citation>
    <scope>NUCLEOTIDE SEQUENCE [LARGE SCALE GENOMIC DNA]</scope>
    <source>
        <strain evidence="4">12CBH8</strain>
    </source>
</reference>
<keyword evidence="3" id="KW-0808">Transferase</keyword>
<dbReference type="InterPro" id="IPR003362">
    <property type="entry name" value="Bact_transf"/>
</dbReference>
<dbReference type="PANTHER" id="PTHR30576">
    <property type="entry name" value="COLANIC BIOSYNTHESIS UDP-GLUCOSE LIPID CARRIER TRANSFERASE"/>
    <property type="match status" value="1"/>
</dbReference>
<sequence>MRIYPAVKRVLDIVLSSLALILLSPVLLILAVAIKVDSSGPVFLRQKRMGRYKKEFVIFKFRTMRADTPRYVPTHLLDNPDQYITRVGRFLRKTSLDELPQLLNIVRGNMSIIGPRPVIKNEFDLIELRDKYGANDIRPGLTGWAQINGRDDLPNDVKAAYDGEYAQNLSFAFDMKVFFKSFSYVAKGSGNREGEKVVSEFRRNA</sequence>
<gene>
    <name evidence="3" type="ORF">C12CBH8_16240</name>
</gene>
<organism evidence="3 4">
    <name type="scientific">Solibaculum mannosilyticum</name>
    <dbReference type="NCBI Taxonomy" id="2780922"/>
    <lineage>
        <taxon>Bacteria</taxon>
        <taxon>Bacillati</taxon>
        <taxon>Bacillota</taxon>
        <taxon>Clostridia</taxon>
        <taxon>Eubacteriales</taxon>
        <taxon>Oscillospiraceae</taxon>
        <taxon>Solibaculum</taxon>
    </lineage>
</organism>
<comment type="similarity">
    <text evidence="1">Belongs to the bacterial sugar transferase family.</text>
</comment>
<evidence type="ECO:0000256" key="1">
    <source>
        <dbReference type="ARBA" id="ARBA00006464"/>
    </source>
</evidence>
<keyword evidence="4" id="KW-1185">Reference proteome</keyword>
<proteinExistence type="inferred from homology"/>
<dbReference type="EMBL" id="AP023321">
    <property type="protein sequence ID" value="BCI60985.1"/>
    <property type="molecule type" value="Genomic_DNA"/>
</dbReference>
<dbReference type="KEGG" id="sman:C12CBH8_16240"/>
<dbReference type="RefSeq" id="WP_090264352.1">
    <property type="nucleotide sequence ID" value="NZ_AP023321.1"/>
</dbReference>
<dbReference type="Pfam" id="PF02397">
    <property type="entry name" value="Bac_transf"/>
    <property type="match status" value="1"/>
</dbReference>
<dbReference type="Proteomes" id="UP000593890">
    <property type="component" value="Chromosome"/>
</dbReference>
<dbReference type="GO" id="GO:0016780">
    <property type="term" value="F:phosphotransferase activity, for other substituted phosphate groups"/>
    <property type="evidence" value="ECO:0007669"/>
    <property type="project" value="TreeGrafter"/>
</dbReference>
<feature type="domain" description="Bacterial sugar transferase" evidence="2">
    <location>
        <begin position="8"/>
        <end position="185"/>
    </location>
</feature>
<protein>
    <submittedName>
        <fullName evidence="3">UDP-phosphate galactose phosphotransferase</fullName>
    </submittedName>
</protein>
<evidence type="ECO:0000313" key="3">
    <source>
        <dbReference type="EMBL" id="BCI60985.1"/>
    </source>
</evidence>